<dbReference type="InterPro" id="IPR003439">
    <property type="entry name" value="ABC_transporter-like_ATP-bd"/>
</dbReference>
<accession>A0ABM6GG68</accession>
<dbReference type="SUPFAM" id="SSF52540">
    <property type="entry name" value="P-loop containing nucleoside triphosphate hydrolases"/>
    <property type="match status" value="1"/>
</dbReference>
<dbReference type="Gene3D" id="3.40.50.300">
    <property type="entry name" value="P-loop containing nucleotide triphosphate hydrolases"/>
    <property type="match status" value="1"/>
</dbReference>
<dbReference type="RefSeq" id="WP_012057900.1">
    <property type="nucleotide sequence ID" value="NZ_CP007389.1"/>
</dbReference>
<dbReference type="PROSITE" id="PS50893">
    <property type="entry name" value="ABC_TRANSPORTER_2"/>
    <property type="match status" value="1"/>
</dbReference>
<dbReference type="EMBL" id="CP007389">
    <property type="protein sequence ID" value="APT74580.1"/>
    <property type="molecule type" value="Genomic_DNA"/>
</dbReference>
<dbReference type="CDD" id="cd03301">
    <property type="entry name" value="ABC_MalK_N"/>
    <property type="match status" value="1"/>
</dbReference>
<dbReference type="PANTHER" id="PTHR43875">
    <property type="entry name" value="MALTODEXTRIN IMPORT ATP-BINDING PROTEIN MSMX"/>
    <property type="match status" value="1"/>
</dbReference>
<proteinExistence type="predicted"/>
<keyword evidence="3 5" id="KW-0067">ATP-binding</keyword>
<dbReference type="Pfam" id="PF08402">
    <property type="entry name" value="TOBE_2"/>
    <property type="match status" value="1"/>
</dbReference>
<evidence type="ECO:0000256" key="3">
    <source>
        <dbReference type="ARBA" id="ARBA00022840"/>
    </source>
</evidence>
<dbReference type="InterPro" id="IPR008995">
    <property type="entry name" value="Mo/tungstate-bd_C_term_dom"/>
</dbReference>
<dbReference type="PANTHER" id="PTHR43875:SF1">
    <property type="entry name" value="OSMOPROTECTIVE COMPOUNDS UPTAKE ATP-BINDING PROTEIN GGTA"/>
    <property type="match status" value="1"/>
</dbReference>
<reference evidence="5 6" key="1">
    <citation type="submission" date="2014-02" db="EMBL/GenBank/DDBJ databases">
        <title>Diversity of Thermotogales isolates from hydrothermal vents.</title>
        <authorList>
            <person name="Haverkamp T.H.A."/>
            <person name="Lossouarn J."/>
            <person name="Geslin C."/>
            <person name="Nesbo C.L."/>
        </authorList>
    </citation>
    <scope>NUCLEOTIDE SEQUENCE [LARGE SCALE GENOMIC DNA]</scope>
    <source>
        <strain evidence="5 6">431</strain>
    </source>
</reference>
<dbReference type="InterPro" id="IPR027417">
    <property type="entry name" value="P-loop_NTPase"/>
</dbReference>
<keyword evidence="2" id="KW-0547">Nucleotide-binding</keyword>
<dbReference type="GO" id="GO:0005524">
    <property type="term" value="F:ATP binding"/>
    <property type="evidence" value="ECO:0007669"/>
    <property type="project" value="UniProtKB-KW"/>
</dbReference>
<organism evidence="5 6">
    <name type="scientific">Thermosipho melanesiensis</name>
    <dbReference type="NCBI Taxonomy" id="46541"/>
    <lineage>
        <taxon>Bacteria</taxon>
        <taxon>Thermotogati</taxon>
        <taxon>Thermotogota</taxon>
        <taxon>Thermotogae</taxon>
        <taxon>Thermotogales</taxon>
        <taxon>Fervidobacteriaceae</taxon>
        <taxon>Thermosipho</taxon>
    </lineage>
</organism>
<keyword evidence="6" id="KW-1185">Reference proteome</keyword>
<evidence type="ECO:0000313" key="5">
    <source>
        <dbReference type="EMBL" id="APT74580.1"/>
    </source>
</evidence>
<dbReference type="SUPFAM" id="SSF50331">
    <property type="entry name" value="MOP-like"/>
    <property type="match status" value="1"/>
</dbReference>
<dbReference type="PROSITE" id="PS00211">
    <property type="entry name" value="ABC_TRANSPORTER_1"/>
    <property type="match status" value="1"/>
</dbReference>
<dbReference type="InterPro" id="IPR013611">
    <property type="entry name" value="Transp-assoc_OB_typ2"/>
</dbReference>
<feature type="domain" description="ABC transporter" evidence="4">
    <location>
        <begin position="4"/>
        <end position="235"/>
    </location>
</feature>
<dbReference type="InterPro" id="IPR017871">
    <property type="entry name" value="ABC_transporter-like_CS"/>
</dbReference>
<dbReference type="Gene3D" id="2.40.50.100">
    <property type="match status" value="1"/>
</dbReference>
<name>A0ABM6GG68_9BACT</name>
<evidence type="ECO:0000313" key="6">
    <source>
        <dbReference type="Proteomes" id="UP000185490"/>
    </source>
</evidence>
<dbReference type="Proteomes" id="UP000185490">
    <property type="component" value="Chromosome"/>
</dbReference>
<dbReference type="Pfam" id="PF00005">
    <property type="entry name" value="ABC_tran"/>
    <property type="match status" value="1"/>
</dbReference>
<sequence length="366" mass="41660">MATLELINLSKRYGKKVWGAKDVNLKVNDGEFIVLLGPSGCGKTTTLRMIAGLEEVTEGRILIDNQDVTYLEPRKREVSMVFQSYAVWPHMTVYENIAFPLKLRKLPENEIDETVHEVSQMVKIEEYLSRYPSQLSGGQRQRVALARALAVKPKIFLMDEPLSNLDAKLRVKMRTELKAIHHKTGATTIFVTHDQSEAMSMADRIVVMKDGHIEQVGTPDDVYFNSANVFVAGFIGTPPTNFFEMEVVQKNQKLYLENRYISIPVIEKLNKIIEKYGKSHLIVGIRPENLKITDNKSEAIFTEKILVVEPQGSHQIIAIELGEQIVKIVSPAFPKYNADEVIHVTLDYERIMLFDIDTKKRLEMSL</sequence>
<dbReference type="InterPro" id="IPR012340">
    <property type="entry name" value="NA-bd_OB-fold"/>
</dbReference>
<dbReference type="InterPro" id="IPR003593">
    <property type="entry name" value="AAA+_ATPase"/>
</dbReference>
<keyword evidence="1" id="KW-0813">Transport</keyword>
<evidence type="ECO:0000259" key="4">
    <source>
        <dbReference type="PROSITE" id="PS50893"/>
    </source>
</evidence>
<dbReference type="SMART" id="SM00382">
    <property type="entry name" value="AAA"/>
    <property type="match status" value="1"/>
</dbReference>
<dbReference type="InterPro" id="IPR015855">
    <property type="entry name" value="ABC_transpr_MalK-like"/>
</dbReference>
<dbReference type="InterPro" id="IPR047641">
    <property type="entry name" value="ABC_transpr_MalK/UgpC-like"/>
</dbReference>
<protein>
    <submittedName>
        <fullName evidence="5">Glycerol-3-phosphate ABC transporter ATP-binding protein</fullName>
    </submittedName>
</protein>
<evidence type="ECO:0000256" key="1">
    <source>
        <dbReference type="ARBA" id="ARBA00022448"/>
    </source>
</evidence>
<gene>
    <name evidence="5" type="ORF">BW47_08985</name>
</gene>
<dbReference type="Gene3D" id="2.40.50.140">
    <property type="entry name" value="Nucleic acid-binding proteins"/>
    <property type="match status" value="1"/>
</dbReference>
<evidence type="ECO:0000256" key="2">
    <source>
        <dbReference type="ARBA" id="ARBA00022741"/>
    </source>
</evidence>